<keyword evidence="2" id="KW-1003">Cell membrane</keyword>
<dbReference type="AlphaFoldDB" id="A0A2S5KTV9"/>
<feature type="transmembrane region" description="Helical" evidence="6">
    <location>
        <begin position="43"/>
        <end position="63"/>
    </location>
</feature>
<keyword evidence="3 6" id="KW-0812">Transmembrane</keyword>
<evidence type="ECO:0000313" key="7">
    <source>
        <dbReference type="EMBL" id="PPC77706.1"/>
    </source>
</evidence>
<feature type="transmembrane region" description="Helical" evidence="6">
    <location>
        <begin position="109"/>
        <end position="130"/>
    </location>
</feature>
<feature type="transmembrane region" description="Helical" evidence="6">
    <location>
        <begin position="83"/>
        <end position="102"/>
    </location>
</feature>
<dbReference type="EMBL" id="PRLP01000027">
    <property type="protein sequence ID" value="PPC77706.1"/>
    <property type="molecule type" value="Genomic_DNA"/>
</dbReference>
<feature type="transmembrane region" description="Helical" evidence="6">
    <location>
        <begin position="362"/>
        <end position="380"/>
    </location>
</feature>
<organism evidence="7 8">
    <name type="scientific">Proteobacteria bacterium 228</name>
    <dbReference type="NCBI Taxonomy" id="2083153"/>
    <lineage>
        <taxon>Bacteria</taxon>
        <taxon>Pseudomonadati</taxon>
        <taxon>Pseudomonadota</taxon>
    </lineage>
</organism>
<reference evidence="7 8" key="1">
    <citation type="submission" date="2018-02" db="EMBL/GenBank/DDBJ databases">
        <title>novel marine gammaproteobacteria from coastal saline agro ecosystem.</title>
        <authorList>
            <person name="Krishnan R."/>
            <person name="Ramesh Kumar N."/>
        </authorList>
    </citation>
    <scope>NUCLEOTIDE SEQUENCE [LARGE SCALE GENOMIC DNA]</scope>
    <source>
        <strain evidence="7 8">228</strain>
    </source>
</reference>
<evidence type="ECO:0000256" key="4">
    <source>
        <dbReference type="ARBA" id="ARBA00022989"/>
    </source>
</evidence>
<evidence type="ECO:0000256" key="1">
    <source>
        <dbReference type="ARBA" id="ARBA00004651"/>
    </source>
</evidence>
<feature type="transmembrane region" description="Helical" evidence="6">
    <location>
        <begin position="12"/>
        <end position="31"/>
    </location>
</feature>
<dbReference type="OrthoDB" id="7030476at2"/>
<evidence type="ECO:0000256" key="2">
    <source>
        <dbReference type="ARBA" id="ARBA00022475"/>
    </source>
</evidence>
<name>A0A2S5KTV9_9PROT</name>
<dbReference type="Pfam" id="PF13440">
    <property type="entry name" value="Polysacc_synt_3"/>
    <property type="match status" value="1"/>
</dbReference>
<dbReference type="PANTHER" id="PTHR30250:SF11">
    <property type="entry name" value="O-ANTIGEN TRANSPORTER-RELATED"/>
    <property type="match status" value="1"/>
</dbReference>
<evidence type="ECO:0000256" key="5">
    <source>
        <dbReference type="ARBA" id="ARBA00023136"/>
    </source>
</evidence>
<sequence>MSSNSSYLRHLLISMGTRIAMTVIRLLRNVLLARILGPADRGLFALLNALPELIAALTSGGLNNAVGYQMAQQRPVGTLASQILVYGCVAATLATLLGIVVLRQFGMQLDTMVQLGGFIWLLLLAVPLVVMKGSLLTLHNADGRVSLYNGMRLAESLAPLLLFLAMFWMWQDQSLQAALISWIGGLLFVAVVGWCWLKRLHPFRLQWDRSTQRELLSFSGKSHPGVLFQQMLQRTDYILIGLFVDSTHLGYYAMASAAVELLSIVPEAVTTPLMKRLMRQDQGMQQLTPFCLRVTGFCMLLACLLMALLGEWLITTLFGEAYRDAYPALLALLPGMFCNCYSSILRLDLLGKKRPGGLSTRVGIAAGFNLLLNLLMIPYLGIEGAAITSSLSNLLLLGLLLSWYCRLSGMPLSSTLMMRPSDLATLREMLRPAPKAAEQ</sequence>
<feature type="transmembrane region" description="Helical" evidence="6">
    <location>
        <begin position="150"/>
        <end position="170"/>
    </location>
</feature>
<dbReference type="PANTHER" id="PTHR30250">
    <property type="entry name" value="PST FAMILY PREDICTED COLANIC ACID TRANSPORTER"/>
    <property type="match status" value="1"/>
</dbReference>
<protein>
    <submittedName>
        <fullName evidence="7">Polysaccharide biosynthesis protein</fullName>
    </submittedName>
</protein>
<feature type="transmembrane region" description="Helical" evidence="6">
    <location>
        <begin position="177"/>
        <end position="197"/>
    </location>
</feature>
<comment type="subcellular location">
    <subcellularLocation>
        <location evidence="1">Cell membrane</location>
        <topology evidence="1">Multi-pass membrane protein</topology>
    </subcellularLocation>
</comment>
<feature type="transmembrane region" description="Helical" evidence="6">
    <location>
        <begin position="326"/>
        <end position="350"/>
    </location>
</feature>
<proteinExistence type="predicted"/>
<dbReference type="InterPro" id="IPR050833">
    <property type="entry name" value="Poly_Biosynth_Transport"/>
</dbReference>
<gene>
    <name evidence="7" type="ORF">C4K68_08995</name>
</gene>
<feature type="transmembrane region" description="Helical" evidence="6">
    <location>
        <begin position="386"/>
        <end position="405"/>
    </location>
</feature>
<comment type="caution">
    <text evidence="7">The sequence shown here is derived from an EMBL/GenBank/DDBJ whole genome shotgun (WGS) entry which is preliminary data.</text>
</comment>
<keyword evidence="4 6" id="KW-1133">Transmembrane helix</keyword>
<feature type="transmembrane region" description="Helical" evidence="6">
    <location>
        <begin position="290"/>
        <end position="314"/>
    </location>
</feature>
<dbReference type="GO" id="GO:0005886">
    <property type="term" value="C:plasma membrane"/>
    <property type="evidence" value="ECO:0007669"/>
    <property type="project" value="UniProtKB-SubCell"/>
</dbReference>
<evidence type="ECO:0000256" key="6">
    <source>
        <dbReference type="SAM" id="Phobius"/>
    </source>
</evidence>
<evidence type="ECO:0000313" key="8">
    <source>
        <dbReference type="Proteomes" id="UP000238196"/>
    </source>
</evidence>
<evidence type="ECO:0000256" key="3">
    <source>
        <dbReference type="ARBA" id="ARBA00022692"/>
    </source>
</evidence>
<accession>A0A2S5KTV9</accession>
<keyword evidence="5 6" id="KW-0472">Membrane</keyword>
<dbReference type="Proteomes" id="UP000238196">
    <property type="component" value="Unassembled WGS sequence"/>
</dbReference>